<feature type="transmembrane region" description="Helical" evidence="1">
    <location>
        <begin position="28"/>
        <end position="49"/>
    </location>
</feature>
<dbReference type="AlphaFoldDB" id="A0A2M7W0B3"/>
<evidence type="ECO:0000313" key="2">
    <source>
        <dbReference type="EMBL" id="PJA10523.1"/>
    </source>
</evidence>
<keyword evidence="1" id="KW-0812">Transmembrane</keyword>
<dbReference type="NCBIfam" id="NF045849">
    <property type="entry name" value="ICE_MMCAP2_0565"/>
    <property type="match status" value="1"/>
</dbReference>
<reference evidence="3" key="1">
    <citation type="submission" date="2017-09" db="EMBL/GenBank/DDBJ databases">
        <title>Depth-based differentiation of microbial function through sediment-hosted aquifers and enrichment of novel symbionts in the deep terrestrial subsurface.</title>
        <authorList>
            <person name="Probst A.J."/>
            <person name="Ladd B."/>
            <person name="Jarett J.K."/>
            <person name="Geller-Mcgrath D.E."/>
            <person name="Sieber C.M.K."/>
            <person name="Emerson J.B."/>
            <person name="Anantharaman K."/>
            <person name="Thomas B.C."/>
            <person name="Malmstrom R."/>
            <person name="Stieglmeier M."/>
            <person name="Klingl A."/>
            <person name="Woyke T."/>
            <person name="Ryan C.M."/>
            <person name="Banfield J.F."/>
        </authorList>
    </citation>
    <scope>NUCLEOTIDE SEQUENCE [LARGE SCALE GENOMIC DNA]</scope>
</reference>
<feature type="transmembrane region" description="Helical" evidence="1">
    <location>
        <begin position="6"/>
        <end position="21"/>
    </location>
</feature>
<name>A0A2M7W0B3_9BACT</name>
<keyword evidence="1" id="KW-1133">Transmembrane helix</keyword>
<dbReference type="EMBL" id="PFPX01000005">
    <property type="protein sequence ID" value="PJA10523.1"/>
    <property type="molecule type" value="Genomic_DNA"/>
</dbReference>
<dbReference type="Proteomes" id="UP000228743">
    <property type="component" value="Unassembled WGS sequence"/>
</dbReference>
<sequence length="172" mass="18432">MELGVFSYNVIYRLIILYTIMKKKINKIVFPLVSLLIFLSLFFVMNKVFAVDSSYGLDSTIAAGGLSAPFNTQAVGSQPGQFLSTKVGQIVGSVLSFIGVLLLILIIYAGFLWMTAAGNEKHTEQAKNILTSAIIGLIIVLSAYAITAFIGRQLTETGALPAPNLSTSTGAY</sequence>
<dbReference type="Pfam" id="PF18895">
    <property type="entry name" value="T4SS_pilin"/>
    <property type="match status" value="1"/>
</dbReference>
<gene>
    <name evidence="2" type="ORF">COX68_00260</name>
</gene>
<proteinExistence type="predicted"/>
<organism evidence="2 3">
    <name type="scientific">Candidatus Falkowbacteria bacterium CG_4_10_14_0_2_um_filter_41_15</name>
    <dbReference type="NCBI Taxonomy" id="1974554"/>
    <lineage>
        <taxon>Bacteria</taxon>
        <taxon>Candidatus Falkowiibacteriota</taxon>
    </lineage>
</organism>
<comment type="caution">
    <text evidence="2">The sequence shown here is derived from an EMBL/GenBank/DDBJ whole genome shotgun (WGS) entry which is preliminary data.</text>
</comment>
<keyword evidence="1" id="KW-0472">Membrane</keyword>
<feature type="transmembrane region" description="Helical" evidence="1">
    <location>
        <begin position="129"/>
        <end position="150"/>
    </location>
</feature>
<protein>
    <submittedName>
        <fullName evidence="2">Uncharacterized protein</fullName>
    </submittedName>
</protein>
<feature type="transmembrane region" description="Helical" evidence="1">
    <location>
        <begin position="90"/>
        <end position="117"/>
    </location>
</feature>
<dbReference type="InterPro" id="IPR043993">
    <property type="entry name" value="T4SS_pilin"/>
</dbReference>
<evidence type="ECO:0000256" key="1">
    <source>
        <dbReference type="SAM" id="Phobius"/>
    </source>
</evidence>
<evidence type="ECO:0000313" key="3">
    <source>
        <dbReference type="Proteomes" id="UP000228743"/>
    </source>
</evidence>
<accession>A0A2M7W0B3</accession>